<dbReference type="GO" id="GO:0048038">
    <property type="term" value="F:quinone binding"/>
    <property type="evidence" value="ECO:0007669"/>
    <property type="project" value="UniProtKB-KW"/>
</dbReference>
<keyword evidence="5" id="KW-0618">Plastoquinone</keyword>
<feature type="transmembrane region" description="Helical" evidence="13">
    <location>
        <begin position="136"/>
        <end position="153"/>
    </location>
</feature>
<dbReference type="PANTHER" id="PTHR36727:SF2">
    <property type="entry name" value="NAD(P)H-QUINONE OXIDOREDUCTASE SUBUNIT L, CHLOROPLASTIC"/>
    <property type="match status" value="1"/>
</dbReference>
<keyword evidence="3" id="KW-0874">Quinone</keyword>
<proteinExistence type="predicted"/>
<evidence type="ECO:0000256" key="1">
    <source>
        <dbReference type="ARBA" id="ARBA00004141"/>
    </source>
</evidence>
<evidence type="ECO:0000256" key="9">
    <source>
        <dbReference type="ARBA" id="ARBA00023078"/>
    </source>
</evidence>
<comment type="catalytic activity">
    <reaction evidence="11">
        <text>a plastoquinone + NADPH + (n+1) H(+)(in) = a plastoquinol + NADP(+) + n H(+)(out)</text>
        <dbReference type="Rhea" id="RHEA:42612"/>
        <dbReference type="Rhea" id="RHEA-COMP:9561"/>
        <dbReference type="Rhea" id="RHEA-COMP:9562"/>
        <dbReference type="ChEBI" id="CHEBI:15378"/>
        <dbReference type="ChEBI" id="CHEBI:17757"/>
        <dbReference type="ChEBI" id="CHEBI:57783"/>
        <dbReference type="ChEBI" id="CHEBI:58349"/>
        <dbReference type="ChEBI" id="CHEBI:62192"/>
    </reaction>
</comment>
<feature type="transmembrane region" description="Helical" evidence="13">
    <location>
        <begin position="102"/>
        <end position="124"/>
    </location>
</feature>
<evidence type="ECO:0000256" key="11">
    <source>
        <dbReference type="ARBA" id="ARBA00047726"/>
    </source>
</evidence>
<keyword evidence="6" id="KW-1278">Translocase</keyword>
<dbReference type="GO" id="GO:0016020">
    <property type="term" value="C:membrane"/>
    <property type="evidence" value="ECO:0007669"/>
    <property type="project" value="UniProtKB-SubCell"/>
</dbReference>
<dbReference type="InterPro" id="IPR019654">
    <property type="entry name" value="NADH-quinone_OxRdatse_su_L"/>
</dbReference>
<comment type="caution">
    <text evidence="14">The sequence shown here is derived from an EMBL/GenBank/DDBJ whole genome shotgun (WGS) entry which is preliminary data.</text>
</comment>
<dbReference type="GO" id="GO:0016655">
    <property type="term" value="F:oxidoreductase activity, acting on NAD(P)H, quinone or similar compound as acceptor"/>
    <property type="evidence" value="ECO:0007669"/>
    <property type="project" value="InterPro"/>
</dbReference>
<dbReference type="Pfam" id="PF10716">
    <property type="entry name" value="NdhL"/>
    <property type="match status" value="1"/>
</dbReference>
<comment type="subcellular location">
    <subcellularLocation>
        <location evidence="1">Membrane</location>
        <topology evidence="1">Multi-pass membrane protein</topology>
    </subcellularLocation>
</comment>
<organism evidence="14">
    <name type="scientific">Sesamum latifolium</name>
    <dbReference type="NCBI Taxonomy" id="2727402"/>
    <lineage>
        <taxon>Eukaryota</taxon>
        <taxon>Viridiplantae</taxon>
        <taxon>Streptophyta</taxon>
        <taxon>Embryophyta</taxon>
        <taxon>Tracheophyta</taxon>
        <taxon>Spermatophyta</taxon>
        <taxon>Magnoliopsida</taxon>
        <taxon>eudicotyledons</taxon>
        <taxon>Gunneridae</taxon>
        <taxon>Pentapetalae</taxon>
        <taxon>asterids</taxon>
        <taxon>lamiids</taxon>
        <taxon>Lamiales</taxon>
        <taxon>Pedaliaceae</taxon>
        <taxon>Sesamum</taxon>
    </lineage>
</organism>
<evidence type="ECO:0000256" key="13">
    <source>
        <dbReference type="SAM" id="Phobius"/>
    </source>
</evidence>
<keyword evidence="9" id="KW-0793">Thylakoid</keyword>
<dbReference type="PANTHER" id="PTHR36727">
    <property type="entry name" value="NAD(P)H-QUINONE OXIDOREDUCTASE SUBUNIT L, CHLOROPLASTIC"/>
    <property type="match status" value="1"/>
</dbReference>
<comment type="catalytic activity">
    <reaction evidence="12">
        <text>a plastoquinone + NADH + (n+1) H(+)(in) = a plastoquinol + NAD(+) + n H(+)(out)</text>
        <dbReference type="Rhea" id="RHEA:42608"/>
        <dbReference type="Rhea" id="RHEA-COMP:9561"/>
        <dbReference type="Rhea" id="RHEA-COMP:9562"/>
        <dbReference type="ChEBI" id="CHEBI:15378"/>
        <dbReference type="ChEBI" id="CHEBI:17757"/>
        <dbReference type="ChEBI" id="CHEBI:57540"/>
        <dbReference type="ChEBI" id="CHEBI:57945"/>
        <dbReference type="ChEBI" id="CHEBI:62192"/>
    </reaction>
</comment>
<evidence type="ECO:0000256" key="12">
    <source>
        <dbReference type="ARBA" id="ARBA00048026"/>
    </source>
</evidence>
<gene>
    <name evidence="14" type="ORF">Slati_0234200</name>
</gene>
<keyword evidence="2 13" id="KW-0812">Transmembrane</keyword>
<keyword evidence="7 13" id="KW-1133">Transmembrane helix</keyword>
<keyword evidence="4" id="KW-0521">NADP</keyword>
<name>A0AAW2YC65_9LAMI</name>
<accession>A0AAW2YC65</accession>
<reference evidence="14" key="1">
    <citation type="submission" date="2020-06" db="EMBL/GenBank/DDBJ databases">
        <authorList>
            <person name="Li T."/>
            <person name="Hu X."/>
            <person name="Zhang T."/>
            <person name="Song X."/>
            <person name="Zhang H."/>
            <person name="Dai N."/>
            <person name="Sheng W."/>
            <person name="Hou X."/>
            <person name="Wei L."/>
        </authorList>
    </citation>
    <scope>NUCLEOTIDE SEQUENCE</scope>
    <source>
        <strain evidence="14">KEN1</strain>
        <tissue evidence="14">Leaf</tissue>
    </source>
</reference>
<dbReference type="AlphaFoldDB" id="A0AAW2YC65"/>
<reference evidence="14" key="2">
    <citation type="journal article" date="2024" name="Plant">
        <title>Genomic evolution and insights into agronomic trait innovations of Sesamum species.</title>
        <authorList>
            <person name="Miao H."/>
            <person name="Wang L."/>
            <person name="Qu L."/>
            <person name="Liu H."/>
            <person name="Sun Y."/>
            <person name="Le M."/>
            <person name="Wang Q."/>
            <person name="Wei S."/>
            <person name="Zheng Y."/>
            <person name="Lin W."/>
            <person name="Duan Y."/>
            <person name="Cao H."/>
            <person name="Xiong S."/>
            <person name="Wang X."/>
            <person name="Wei L."/>
            <person name="Li C."/>
            <person name="Ma Q."/>
            <person name="Ju M."/>
            <person name="Zhao R."/>
            <person name="Li G."/>
            <person name="Mu C."/>
            <person name="Tian Q."/>
            <person name="Mei H."/>
            <person name="Zhang T."/>
            <person name="Gao T."/>
            <person name="Zhang H."/>
        </authorList>
    </citation>
    <scope>NUCLEOTIDE SEQUENCE</scope>
    <source>
        <strain evidence="14">KEN1</strain>
    </source>
</reference>
<evidence type="ECO:0000256" key="3">
    <source>
        <dbReference type="ARBA" id="ARBA00022719"/>
    </source>
</evidence>
<keyword evidence="8" id="KW-0520">NAD</keyword>
<keyword evidence="10 13" id="KW-0472">Membrane</keyword>
<evidence type="ECO:0000256" key="5">
    <source>
        <dbReference type="ARBA" id="ARBA00022957"/>
    </source>
</evidence>
<sequence>MSSFHILKALPPLSLPSNANARFVFSPFLVNRITITPPGNSSQLHFIYTHTHPLQTKFKTPELKLLVWQFKLEAYWPLYVESSHPVAQPAFAVTGVNEEEDLIWILIQSGISAFLYFIVFPPIIMNWLRTRWYKRNLLEMYVQFMFVFIFYPGKFPRDPNMKYPWSTPQDPSQIKGGFLKYPWAQPEDYE</sequence>
<evidence type="ECO:0000256" key="2">
    <source>
        <dbReference type="ARBA" id="ARBA00022692"/>
    </source>
</evidence>
<evidence type="ECO:0000313" key="14">
    <source>
        <dbReference type="EMBL" id="KAL0463466.1"/>
    </source>
</evidence>
<dbReference type="EMBL" id="JACGWN010000001">
    <property type="protein sequence ID" value="KAL0463466.1"/>
    <property type="molecule type" value="Genomic_DNA"/>
</dbReference>
<evidence type="ECO:0000256" key="6">
    <source>
        <dbReference type="ARBA" id="ARBA00022967"/>
    </source>
</evidence>
<evidence type="ECO:0000256" key="8">
    <source>
        <dbReference type="ARBA" id="ARBA00023027"/>
    </source>
</evidence>
<evidence type="ECO:0000256" key="10">
    <source>
        <dbReference type="ARBA" id="ARBA00023136"/>
    </source>
</evidence>
<evidence type="ECO:0000256" key="7">
    <source>
        <dbReference type="ARBA" id="ARBA00022989"/>
    </source>
</evidence>
<protein>
    <submittedName>
        <fullName evidence="14">NAD(P)H-quinone oxidoreductase subunit L, chloroplastic</fullName>
    </submittedName>
</protein>
<evidence type="ECO:0000256" key="4">
    <source>
        <dbReference type="ARBA" id="ARBA00022857"/>
    </source>
</evidence>